<dbReference type="EMBL" id="JASCTH010000007">
    <property type="protein sequence ID" value="MDI6099610.1"/>
    <property type="molecule type" value="Genomic_DNA"/>
</dbReference>
<feature type="compositionally biased region" description="Pro residues" evidence="1">
    <location>
        <begin position="17"/>
        <end position="26"/>
    </location>
</feature>
<dbReference type="Proteomes" id="UP001241758">
    <property type="component" value="Unassembled WGS sequence"/>
</dbReference>
<protein>
    <recommendedName>
        <fullName evidence="5">DUF5671 domain-containing protein</fullName>
    </recommendedName>
</protein>
<gene>
    <name evidence="3" type="ORF">QLQ12_13485</name>
</gene>
<feature type="transmembrane region" description="Helical" evidence="2">
    <location>
        <begin position="37"/>
        <end position="57"/>
    </location>
</feature>
<feature type="transmembrane region" description="Helical" evidence="2">
    <location>
        <begin position="152"/>
        <end position="171"/>
    </location>
</feature>
<feature type="transmembrane region" description="Helical" evidence="2">
    <location>
        <begin position="183"/>
        <end position="202"/>
    </location>
</feature>
<keyword evidence="2" id="KW-0472">Membrane</keyword>
<evidence type="ECO:0000256" key="1">
    <source>
        <dbReference type="SAM" id="MobiDB-lite"/>
    </source>
</evidence>
<feature type="region of interest" description="Disordered" evidence="1">
    <location>
        <begin position="1"/>
        <end position="29"/>
    </location>
</feature>
<organism evidence="3 4">
    <name type="scientific">Actinoplanes sandaracinus</name>
    <dbReference type="NCBI Taxonomy" id="3045177"/>
    <lineage>
        <taxon>Bacteria</taxon>
        <taxon>Bacillati</taxon>
        <taxon>Actinomycetota</taxon>
        <taxon>Actinomycetes</taxon>
        <taxon>Micromonosporales</taxon>
        <taxon>Micromonosporaceae</taxon>
        <taxon>Actinoplanes</taxon>
    </lineage>
</organism>
<keyword evidence="2" id="KW-1133">Transmembrane helix</keyword>
<evidence type="ECO:0008006" key="5">
    <source>
        <dbReference type="Google" id="ProtNLM"/>
    </source>
</evidence>
<accession>A0ABT6WIR0</accession>
<reference evidence="3 4" key="1">
    <citation type="submission" date="2023-05" db="EMBL/GenBank/DDBJ databases">
        <title>Actinoplanes sp. NEAU-A12 genome sequencing.</title>
        <authorList>
            <person name="Wang Z.-S."/>
        </authorList>
    </citation>
    <scope>NUCLEOTIDE SEQUENCE [LARGE SCALE GENOMIC DNA]</scope>
    <source>
        <strain evidence="3 4">NEAU-A12</strain>
    </source>
</reference>
<keyword evidence="4" id="KW-1185">Reference proteome</keyword>
<keyword evidence="2" id="KW-0812">Transmembrane</keyword>
<evidence type="ECO:0000256" key="2">
    <source>
        <dbReference type="SAM" id="Phobius"/>
    </source>
</evidence>
<evidence type="ECO:0000313" key="4">
    <source>
        <dbReference type="Proteomes" id="UP001241758"/>
    </source>
</evidence>
<evidence type="ECO:0000313" key="3">
    <source>
        <dbReference type="EMBL" id="MDI6099610.1"/>
    </source>
</evidence>
<sequence>MSAVRRRLQRETVLPPRRQPPGPPVTPANSEGVVGRLSLLALANIGALTALLVYFGWRRSETQARALGIVESVLSMTTQEYVLRSVGPVFNLLALIGVSGLLWIGVDDALLRWSEGSPTARRMISRILAGVWPAPLLTVYLAAQWWDSQAYILFPLGIAAALFLVMYRIDLRQRLGGATMPGFALLRGFVGLSAAACLFWSASNYAHVLGEDLAHEFSTTIEKQVRVVVYSSAPLRLTAPGVRTDILGKDKEEFRYRYSGLRLMDRRGGKYFLVSDRWTRAEGVVMVLRDADAMRVDFVKG</sequence>
<dbReference type="RefSeq" id="WP_282759885.1">
    <property type="nucleotide sequence ID" value="NZ_JASCTH010000007.1"/>
</dbReference>
<feature type="transmembrane region" description="Helical" evidence="2">
    <location>
        <begin position="86"/>
        <end position="106"/>
    </location>
</feature>
<feature type="transmembrane region" description="Helical" evidence="2">
    <location>
        <begin position="127"/>
        <end position="146"/>
    </location>
</feature>
<comment type="caution">
    <text evidence="3">The sequence shown here is derived from an EMBL/GenBank/DDBJ whole genome shotgun (WGS) entry which is preliminary data.</text>
</comment>
<proteinExistence type="predicted"/>
<name>A0ABT6WIR0_9ACTN</name>